<dbReference type="EMBL" id="BPVZ01000040">
    <property type="protein sequence ID" value="GKV14083.1"/>
    <property type="molecule type" value="Genomic_DNA"/>
</dbReference>
<protein>
    <submittedName>
        <fullName evidence="3">Uncharacterized protein</fullName>
    </submittedName>
</protein>
<keyword evidence="4" id="KW-1185">Reference proteome</keyword>
<keyword evidence="2" id="KW-1133">Transmembrane helix</keyword>
<feature type="compositionally biased region" description="Low complexity" evidence="1">
    <location>
        <begin position="141"/>
        <end position="150"/>
    </location>
</feature>
<evidence type="ECO:0000256" key="1">
    <source>
        <dbReference type="SAM" id="MobiDB-lite"/>
    </source>
</evidence>
<keyword evidence="2" id="KW-0812">Transmembrane</keyword>
<dbReference type="AlphaFoldDB" id="A0AAV5JNP3"/>
<name>A0AAV5JNP3_9ROSI</name>
<comment type="caution">
    <text evidence="3">The sequence shown here is derived from an EMBL/GenBank/DDBJ whole genome shotgun (WGS) entry which is preliminary data.</text>
</comment>
<keyword evidence="2" id="KW-0472">Membrane</keyword>
<evidence type="ECO:0000256" key="2">
    <source>
        <dbReference type="SAM" id="Phobius"/>
    </source>
</evidence>
<sequence>MMSVKAGRSARVTSDPSHQNPRVSTSFISPSCVLEEQESFPCKTYLLSHFYLYLPEEQKSCSQQLLPQSLLSFLSQITTIMAKAKLSLERERVVFILVAWMMALAMTSLAKPLLHDGDNNPLSDRNAPSGNGKAFTSTVYGYGSSSSSGSAHFHPTKGALSYPDRSTPGGPDSPHN</sequence>
<feature type="region of interest" description="Disordered" evidence="1">
    <location>
        <begin position="1"/>
        <end position="23"/>
    </location>
</feature>
<feature type="region of interest" description="Disordered" evidence="1">
    <location>
        <begin position="141"/>
        <end position="176"/>
    </location>
</feature>
<dbReference type="Proteomes" id="UP001054252">
    <property type="component" value="Unassembled WGS sequence"/>
</dbReference>
<reference evidence="3 4" key="1">
    <citation type="journal article" date="2021" name="Commun. Biol.">
        <title>The genome of Shorea leprosula (Dipterocarpaceae) highlights the ecological relevance of drought in aseasonal tropical rainforests.</title>
        <authorList>
            <person name="Ng K.K.S."/>
            <person name="Kobayashi M.J."/>
            <person name="Fawcett J.A."/>
            <person name="Hatakeyama M."/>
            <person name="Paape T."/>
            <person name="Ng C.H."/>
            <person name="Ang C.C."/>
            <person name="Tnah L.H."/>
            <person name="Lee C.T."/>
            <person name="Nishiyama T."/>
            <person name="Sese J."/>
            <person name="O'Brien M.J."/>
            <person name="Copetti D."/>
            <person name="Mohd Noor M.I."/>
            <person name="Ong R.C."/>
            <person name="Putra M."/>
            <person name="Sireger I.Z."/>
            <person name="Indrioko S."/>
            <person name="Kosugi Y."/>
            <person name="Izuno A."/>
            <person name="Isagi Y."/>
            <person name="Lee S.L."/>
            <person name="Shimizu K.K."/>
        </authorList>
    </citation>
    <scope>NUCLEOTIDE SEQUENCE [LARGE SCALE GENOMIC DNA]</scope>
    <source>
        <strain evidence="3">214</strain>
    </source>
</reference>
<feature type="transmembrane region" description="Helical" evidence="2">
    <location>
        <begin position="93"/>
        <end position="114"/>
    </location>
</feature>
<organism evidence="3 4">
    <name type="scientific">Rubroshorea leprosula</name>
    <dbReference type="NCBI Taxonomy" id="152421"/>
    <lineage>
        <taxon>Eukaryota</taxon>
        <taxon>Viridiplantae</taxon>
        <taxon>Streptophyta</taxon>
        <taxon>Embryophyta</taxon>
        <taxon>Tracheophyta</taxon>
        <taxon>Spermatophyta</taxon>
        <taxon>Magnoliopsida</taxon>
        <taxon>eudicotyledons</taxon>
        <taxon>Gunneridae</taxon>
        <taxon>Pentapetalae</taxon>
        <taxon>rosids</taxon>
        <taxon>malvids</taxon>
        <taxon>Malvales</taxon>
        <taxon>Dipterocarpaceae</taxon>
        <taxon>Rubroshorea</taxon>
    </lineage>
</organism>
<proteinExistence type="predicted"/>
<evidence type="ECO:0000313" key="4">
    <source>
        <dbReference type="Proteomes" id="UP001054252"/>
    </source>
</evidence>
<gene>
    <name evidence="3" type="ORF">SLEP1_g25004</name>
</gene>
<evidence type="ECO:0000313" key="3">
    <source>
        <dbReference type="EMBL" id="GKV14083.1"/>
    </source>
</evidence>
<accession>A0AAV5JNP3</accession>
<feature type="compositionally biased region" description="Polar residues" evidence="1">
    <location>
        <begin position="11"/>
        <end position="23"/>
    </location>
</feature>